<dbReference type="Proteomes" id="UP000308037">
    <property type="component" value="Unassembled WGS sequence"/>
</dbReference>
<dbReference type="SMART" id="SM00448">
    <property type="entry name" value="REC"/>
    <property type="match status" value="1"/>
</dbReference>
<dbReference type="PROSITE" id="PS50113">
    <property type="entry name" value="PAC"/>
    <property type="match status" value="1"/>
</dbReference>
<dbReference type="SUPFAM" id="SSF47384">
    <property type="entry name" value="Homodimeric domain of signal transducing histidine kinase"/>
    <property type="match status" value="1"/>
</dbReference>
<dbReference type="InterPro" id="IPR003594">
    <property type="entry name" value="HATPase_dom"/>
</dbReference>
<dbReference type="InterPro" id="IPR003661">
    <property type="entry name" value="HisK_dim/P_dom"/>
</dbReference>
<dbReference type="Pfam" id="PF00072">
    <property type="entry name" value="Response_reg"/>
    <property type="match status" value="1"/>
</dbReference>
<dbReference type="SUPFAM" id="SSF52172">
    <property type="entry name" value="CheY-like"/>
    <property type="match status" value="1"/>
</dbReference>
<dbReference type="InterPro" id="IPR005467">
    <property type="entry name" value="His_kinase_dom"/>
</dbReference>
<dbReference type="PROSITE" id="PS50109">
    <property type="entry name" value="HIS_KIN"/>
    <property type="match status" value="1"/>
</dbReference>
<dbReference type="CDD" id="cd00130">
    <property type="entry name" value="PAS"/>
    <property type="match status" value="2"/>
</dbReference>
<protein>
    <recommendedName>
        <fullName evidence="2">histidine kinase</fullName>
        <ecNumber evidence="2">2.7.13.3</ecNumber>
    </recommendedName>
</protein>
<name>A0A4U5JA57_9EURY</name>
<evidence type="ECO:0000256" key="1">
    <source>
        <dbReference type="ARBA" id="ARBA00000085"/>
    </source>
</evidence>
<feature type="domain" description="Histidine kinase" evidence="8">
    <location>
        <begin position="388"/>
        <end position="576"/>
    </location>
</feature>
<feature type="domain" description="Response regulatory" evidence="9">
    <location>
        <begin position="6"/>
        <end position="122"/>
    </location>
</feature>
<dbReference type="InterPro" id="IPR036890">
    <property type="entry name" value="HATPase_C_sf"/>
</dbReference>
<dbReference type="PRINTS" id="PR00344">
    <property type="entry name" value="BCTRLSENSOR"/>
</dbReference>
<dbReference type="PANTHER" id="PTHR43711:SF1">
    <property type="entry name" value="HISTIDINE KINASE 1"/>
    <property type="match status" value="1"/>
</dbReference>
<sequence>MTEPVRILHVDDMLDFAEMTATFLERKNDQFSVETARSADEGLAYLAESRVDCVVSDHDMGEHDGIEFLETVREDYPDLPFILFTGKGSEEIASDAISAGVTGYLQKEGGAEQYTVLANRIRIAVEKARAQRERQRHLDAIETVQEGISILDESGHFIYVNRAYADIHDYDPEEMVGKHWEEVYHEEQIPELNDVIFPEVERRGRWSGTTTGLRADGATFTKSHTIATTVHGEYVCTGRDLTERRARERERERYETIIEALGDPIYALDAEGCYTFVNDAFVAETGYQRSEIVGEHVSRVVSDEDLERGQSVIRGLLWDDDRRATTWELTRITANGRRVPTENHMALLPDDDGEFRGTAGVLRDITERTERERELQHERDRLDEFASVVSHDLRSPLSVAAGRLELAREECDSSHLDDVDHALDRMGELIADLLTLARQGDRIDETEPVDIATLADRCWQNVETAEATVEAAFDGMVRADRGRLQQLLENLLRNAVDHGGPAVSVIVGDLDDGFYVEDDGPGIPVDERERVFEAGYSTFEEGTGFGLRIVQQIADAHGWDIAVTHGVDGGARFSITGVEFVNPTE</sequence>
<keyword evidence="5" id="KW-0418">Kinase</keyword>
<evidence type="ECO:0000256" key="6">
    <source>
        <dbReference type="ARBA" id="ARBA00023012"/>
    </source>
</evidence>
<gene>
    <name evidence="12" type="ORF">DM868_05880</name>
</gene>
<keyword evidence="4" id="KW-0808">Transferase</keyword>
<dbReference type="InterPro" id="IPR013767">
    <property type="entry name" value="PAS_fold"/>
</dbReference>
<dbReference type="OrthoDB" id="8127at2157"/>
<dbReference type="InterPro" id="IPR050736">
    <property type="entry name" value="Sensor_HK_Regulatory"/>
</dbReference>
<dbReference type="SUPFAM" id="SSF55874">
    <property type="entry name" value="ATPase domain of HSP90 chaperone/DNA topoisomerase II/histidine kinase"/>
    <property type="match status" value="1"/>
</dbReference>
<dbReference type="AlphaFoldDB" id="A0A4U5JA57"/>
<dbReference type="GO" id="GO:0006355">
    <property type="term" value="P:regulation of DNA-templated transcription"/>
    <property type="evidence" value="ECO:0007669"/>
    <property type="project" value="InterPro"/>
</dbReference>
<dbReference type="Gene3D" id="3.30.565.10">
    <property type="entry name" value="Histidine kinase-like ATPase, C-terminal domain"/>
    <property type="match status" value="1"/>
</dbReference>
<dbReference type="GO" id="GO:0000155">
    <property type="term" value="F:phosphorelay sensor kinase activity"/>
    <property type="evidence" value="ECO:0007669"/>
    <property type="project" value="InterPro"/>
</dbReference>
<dbReference type="InterPro" id="IPR001789">
    <property type="entry name" value="Sig_transdc_resp-reg_receiver"/>
</dbReference>
<dbReference type="SMART" id="SM00091">
    <property type="entry name" value="PAS"/>
    <property type="match status" value="2"/>
</dbReference>
<evidence type="ECO:0000256" key="7">
    <source>
        <dbReference type="PROSITE-ProRule" id="PRU00169"/>
    </source>
</evidence>
<organism evidence="12 13">
    <name type="scientific">Natronomonas salsuginis</name>
    <dbReference type="NCBI Taxonomy" id="2217661"/>
    <lineage>
        <taxon>Archaea</taxon>
        <taxon>Methanobacteriati</taxon>
        <taxon>Methanobacteriota</taxon>
        <taxon>Stenosarchaea group</taxon>
        <taxon>Halobacteria</taxon>
        <taxon>Halobacteriales</taxon>
        <taxon>Natronomonadaceae</taxon>
        <taxon>Natronomonas</taxon>
    </lineage>
</organism>
<dbReference type="InterPro" id="IPR004358">
    <property type="entry name" value="Sig_transdc_His_kin-like_C"/>
</dbReference>
<evidence type="ECO:0000259" key="8">
    <source>
        <dbReference type="PROSITE" id="PS50109"/>
    </source>
</evidence>
<dbReference type="RefSeq" id="WP_137275940.1">
    <property type="nucleotide sequence ID" value="NZ_QKNX01000002.1"/>
</dbReference>
<dbReference type="Gene3D" id="1.10.287.130">
    <property type="match status" value="1"/>
</dbReference>
<evidence type="ECO:0000256" key="4">
    <source>
        <dbReference type="ARBA" id="ARBA00022679"/>
    </source>
</evidence>
<dbReference type="EMBL" id="QKNX01000002">
    <property type="protein sequence ID" value="TKR26022.1"/>
    <property type="molecule type" value="Genomic_DNA"/>
</dbReference>
<evidence type="ECO:0000313" key="12">
    <source>
        <dbReference type="EMBL" id="TKR26022.1"/>
    </source>
</evidence>
<dbReference type="InterPro" id="IPR001610">
    <property type="entry name" value="PAC"/>
</dbReference>
<dbReference type="SMART" id="SM00086">
    <property type="entry name" value="PAC"/>
    <property type="match status" value="1"/>
</dbReference>
<evidence type="ECO:0000259" key="10">
    <source>
        <dbReference type="PROSITE" id="PS50112"/>
    </source>
</evidence>
<dbReference type="Pfam" id="PF00989">
    <property type="entry name" value="PAS"/>
    <property type="match status" value="1"/>
</dbReference>
<dbReference type="EC" id="2.7.13.3" evidence="2"/>
<reference evidence="12 13" key="1">
    <citation type="submission" date="2019-04" db="EMBL/GenBank/DDBJ databases">
        <title>Natronomonas sp. F20-122 a newhaloarchaeon isolated from a saline saltern of Isla Bacuta, Huelva, Spain.</title>
        <authorList>
            <person name="Duran-Viseras A."/>
            <person name="Sanchez-Porro C."/>
            <person name="Ventosa A."/>
        </authorList>
    </citation>
    <scope>NUCLEOTIDE SEQUENCE [LARGE SCALE GENOMIC DNA]</scope>
    <source>
        <strain evidence="12 13">F20-122</strain>
    </source>
</reference>
<evidence type="ECO:0000256" key="5">
    <source>
        <dbReference type="ARBA" id="ARBA00022777"/>
    </source>
</evidence>
<feature type="modified residue" description="4-aspartylphosphate" evidence="7">
    <location>
        <position position="57"/>
    </location>
</feature>
<dbReference type="Gene3D" id="3.30.450.20">
    <property type="entry name" value="PAS domain"/>
    <property type="match status" value="2"/>
</dbReference>
<dbReference type="Pfam" id="PF13426">
    <property type="entry name" value="PAS_9"/>
    <property type="match status" value="1"/>
</dbReference>
<dbReference type="Pfam" id="PF00512">
    <property type="entry name" value="HisKA"/>
    <property type="match status" value="1"/>
</dbReference>
<feature type="domain" description="PAS" evidence="10">
    <location>
        <begin position="133"/>
        <end position="203"/>
    </location>
</feature>
<keyword evidence="6" id="KW-0902">Two-component regulatory system</keyword>
<dbReference type="Pfam" id="PF02518">
    <property type="entry name" value="HATPase_c"/>
    <property type="match status" value="1"/>
</dbReference>
<dbReference type="InterPro" id="IPR035965">
    <property type="entry name" value="PAS-like_dom_sf"/>
</dbReference>
<dbReference type="NCBIfam" id="TIGR00229">
    <property type="entry name" value="sensory_box"/>
    <property type="match status" value="2"/>
</dbReference>
<dbReference type="CDD" id="cd00082">
    <property type="entry name" value="HisKA"/>
    <property type="match status" value="1"/>
</dbReference>
<evidence type="ECO:0000259" key="9">
    <source>
        <dbReference type="PROSITE" id="PS50110"/>
    </source>
</evidence>
<dbReference type="CDD" id="cd00156">
    <property type="entry name" value="REC"/>
    <property type="match status" value="1"/>
</dbReference>
<dbReference type="InterPro" id="IPR000014">
    <property type="entry name" value="PAS"/>
</dbReference>
<accession>A0A4U5JA57</accession>
<comment type="catalytic activity">
    <reaction evidence="1">
        <text>ATP + protein L-histidine = ADP + protein N-phospho-L-histidine.</text>
        <dbReference type="EC" id="2.7.13.3"/>
    </reaction>
</comment>
<dbReference type="SUPFAM" id="SSF55785">
    <property type="entry name" value="PYP-like sensor domain (PAS domain)"/>
    <property type="match status" value="2"/>
</dbReference>
<proteinExistence type="predicted"/>
<evidence type="ECO:0000259" key="11">
    <source>
        <dbReference type="PROSITE" id="PS50113"/>
    </source>
</evidence>
<keyword evidence="13" id="KW-1185">Reference proteome</keyword>
<feature type="domain" description="PAC" evidence="11">
    <location>
        <begin position="325"/>
        <end position="377"/>
    </location>
</feature>
<dbReference type="PROSITE" id="PS50110">
    <property type="entry name" value="RESPONSE_REGULATORY"/>
    <property type="match status" value="1"/>
</dbReference>
<feature type="domain" description="PAS" evidence="10">
    <location>
        <begin position="250"/>
        <end position="320"/>
    </location>
</feature>
<evidence type="ECO:0000313" key="13">
    <source>
        <dbReference type="Proteomes" id="UP000308037"/>
    </source>
</evidence>
<evidence type="ECO:0000256" key="2">
    <source>
        <dbReference type="ARBA" id="ARBA00012438"/>
    </source>
</evidence>
<dbReference type="InterPro" id="IPR036097">
    <property type="entry name" value="HisK_dim/P_sf"/>
</dbReference>
<dbReference type="PROSITE" id="PS50112">
    <property type="entry name" value="PAS"/>
    <property type="match status" value="2"/>
</dbReference>
<comment type="caution">
    <text evidence="12">The sequence shown here is derived from an EMBL/GenBank/DDBJ whole genome shotgun (WGS) entry which is preliminary data.</text>
</comment>
<dbReference type="Gene3D" id="3.40.50.2300">
    <property type="match status" value="1"/>
</dbReference>
<dbReference type="SMART" id="SM00387">
    <property type="entry name" value="HATPase_c"/>
    <property type="match status" value="1"/>
</dbReference>
<evidence type="ECO:0000256" key="3">
    <source>
        <dbReference type="ARBA" id="ARBA00022553"/>
    </source>
</evidence>
<dbReference type="InterPro" id="IPR011006">
    <property type="entry name" value="CheY-like_superfamily"/>
</dbReference>
<dbReference type="InterPro" id="IPR000700">
    <property type="entry name" value="PAS-assoc_C"/>
</dbReference>
<dbReference type="CDD" id="cd00075">
    <property type="entry name" value="HATPase"/>
    <property type="match status" value="1"/>
</dbReference>
<keyword evidence="3 7" id="KW-0597">Phosphoprotein</keyword>
<dbReference type="PANTHER" id="PTHR43711">
    <property type="entry name" value="TWO-COMPONENT HISTIDINE KINASE"/>
    <property type="match status" value="1"/>
</dbReference>
<dbReference type="SMART" id="SM00388">
    <property type="entry name" value="HisKA"/>
    <property type="match status" value="1"/>
</dbReference>